<keyword evidence="2" id="KW-1185">Reference proteome</keyword>
<dbReference type="EMBL" id="CM034415">
    <property type="protein sequence ID" value="KAJ0169875.1"/>
    <property type="molecule type" value="Genomic_DNA"/>
</dbReference>
<comment type="caution">
    <text evidence="1">The sequence shown here is derived from an EMBL/GenBank/DDBJ whole genome shotgun (WGS) entry which is preliminary data.</text>
</comment>
<accession>A0ACC1CE52</accession>
<reference evidence="1 2" key="1">
    <citation type="journal article" date="2021" name="Front. Genet.">
        <title>Chromosome-Level Genome Assembly Reveals Significant Gene Expansion in the Toll and IMD Signaling Pathways of Dendrolimus kikuchii.</title>
        <authorList>
            <person name="Zhou J."/>
            <person name="Wu P."/>
            <person name="Xiong Z."/>
            <person name="Liu N."/>
            <person name="Zhao N."/>
            <person name="Ji M."/>
            <person name="Qiu Y."/>
            <person name="Yang B."/>
        </authorList>
    </citation>
    <scope>NUCLEOTIDE SEQUENCE [LARGE SCALE GENOMIC DNA]</scope>
    <source>
        <strain evidence="1">Ann1</strain>
    </source>
</reference>
<dbReference type="Proteomes" id="UP000824533">
    <property type="component" value="Linkage Group LG29"/>
</dbReference>
<proteinExistence type="predicted"/>
<gene>
    <name evidence="1" type="ORF">K1T71_014481</name>
</gene>
<sequence length="483" mass="54362">MFCVRCFIFLSIGAAVKVAAIDNLNTVSNTTNIPSVCTKPTASNGMNLIIDGVPIFKHNYMKYKSIYITVYCDEGYELVGNKTALCVNGTYLKPLGKCVPKLLTKADTGISNKALCELPEHPKHGSYLYYGNANENIPYMYDYISLVFKCNYGYELKGNNKNRCSDGLWRTHMPTCKPKYGYLIDPLETGTRRSLRHCIVPDAPKHGYHSVVGNNHMKIPNAYTKVFVDITCDEGYQLHGQQSISCTYGRWTAVMPLCGLPCHLEKGPRVDYMCETSKGLVICKDYVRPGEIVSAKCNDNITRDDLTVMRCKEDGYFDYTETCAEENIAVECGLITVTDELIFGGFEVQWGQVPWHAGIYSKMYKPYMQICGGTIITSTAVISAAHCFWITTQIEVLPRKYSVGVGKIYRPWNDAQDIYAQKLEITEIKIPQSYVGNSAHLQSDLAVLKLLTAIEFNRYVRPICLDFNEEINENPLDNGMRKV</sequence>
<organism evidence="1 2">
    <name type="scientific">Dendrolimus kikuchii</name>
    <dbReference type="NCBI Taxonomy" id="765133"/>
    <lineage>
        <taxon>Eukaryota</taxon>
        <taxon>Metazoa</taxon>
        <taxon>Ecdysozoa</taxon>
        <taxon>Arthropoda</taxon>
        <taxon>Hexapoda</taxon>
        <taxon>Insecta</taxon>
        <taxon>Pterygota</taxon>
        <taxon>Neoptera</taxon>
        <taxon>Endopterygota</taxon>
        <taxon>Lepidoptera</taxon>
        <taxon>Glossata</taxon>
        <taxon>Ditrysia</taxon>
        <taxon>Bombycoidea</taxon>
        <taxon>Lasiocampidae</taxon>
        <taxon>Dendrolimus</taxon>
    </lineage>
</organism>
<name>A0ACC1CE52_9NEOP</name>
<evidence type="ECO:0000313" key="2">
    <source>
        <dbReference type="Proteomes" id="UP000824533"/>
    </source>
</evidence>
<evidence type="ECO:0000313" key="1">
    <source>
        <dbReference type="EMBL" id="KAJ0169875.1"/>
    </source>
</evidence>
<protein>
    <submittedName>
        <fullName evidence="1">Uncharacterized protein</fullName>
    </submittedName>
</protein>